<feature type="region of interest" description="Disordered" evidence="1">
    <location>
        <begin position="240"/>
        <end position="265"/>
    </location>
</feature>
<comment type="caution">
    <text evidence="3">The sequence shown here is derived from an EMBL/GenBank/DDBJ whole genome shotgun (WGS) entry which is preliminary data.</text>
</comment>
<organism evidence="3 4">
    <name type="scientific">Heracleum sosnowskyi</name>
    <dbReference type="NCBI Taxonomy" id="360622"/>
    <lineage>
        <taxon>Eukaryota</taxon>
        <taxon>Viridiplantae</taxon>
        <taxon>Streptophyta</taxon>
        <taxon>Embryophyta</taxon>
        <taxon>Tracheophyta</taxon>
        <taxon>Spermatophyta</taxon>
        <taxon>Magnoliopsida</taxon>
        <taxon>eudicotyledons</taxon>
        <taxon>Gunneridae</taxon>
        <taxon>Pentapetalae</taxon>
        <taxon>asterids</taxon>
        <taxon>campanulids</taxon>
        <taxon>Apiales</taxon>
        <taxon>Apiaceae</taxon>
        <taxon>Apioideae</taxon>
        <taxon>apioid superclade</taxon>
        <taxon>Tordylieae</taxon>
        <taxon>Tordyliinae</taxon>
        <taxon>Heracleum</taxon>
    </lineage>
</organism>
<dbReference type="InterPro" id="IPR025836">
    <property type="entry name" value="Zn_knuckle_CX2CX4HX4C"/>
</dbReference>
<evidence type="ECO:0000313" key="3">
    <source>
        <dbReference type="EMBL" id="KAK1380771.1"/>
    </source>
</evidence>
<name>A0AAD8I946_9APIA</name>
<reference evidence="3" key="2">
    <citation type="submission" date="2023-05" db="EMBL/GenBank/DDBJ databases">
        <authorList>
            <person name="Schelkunov M.I."/>
        </authorList>
    </citation>
    <scope>NUCLEOTIDE SEQUENCE</scope>
    <source>
        <strain evidence="3">Hsosn_3</strain>
        <tissue evidence="3">Leaf</tissue>
    </source>
</reference>
<evidence type="ECO:0000256" key="1">
    <source>
        <dbReference type="SAM" id="MobiDB-lite"/>
    </source>
</evidence>
<protein>
    <recommendedName>
        <fullName evidence="2">Zinc knuckle CX2CX4HX4C domain-containing protein</fullName>
    </recommendedName>
</protein>
<keyword evidence="4" id="KW-1185">Reference proteome</keyword>
<gene>
    <name evidence="3" type="ORF">POM88_027515</name>
</gene>
<proteinExistence type="predicted"/>
<feature type="domain" description="Zinc knuckle CX2CX4HX4C" evidence="2">
    <location>
        <begin position="66"/>
        <end position="114"/>
    </location>
</feature>
<sequence>MKEGDDPRTMEINNLDLWVQLHGMNAGFMSQRVVTDVGNYIGKFLESDTNNFMGVWREYLRVRVTIDLTKPLKRRMKLRKSQTNWCWVNFRYEGIPTFCFICGMIGHGEKFCEKIFDTPVEQIEKPYGAWMKAEPRRRSHTMGAKWLRQGGKNPVEFPAERTEDDGRKVVTTEDAVNDQNPDNLGNRTDVQIIPKQTGMGGKHGEGDFSGEIVSQINTVSTVLITKEYADLNENLGPQGIVQKRRRIEEPNDSGPSRQNNTEEIDTDMTDEAQLGALVSKNGVMAVSARQTRQSL</sequence>
<dbReference type="Pfam" id="PF14392">
    <property type="entry name" value="zf-CCHC_4"/>
    <property type="match status" value="1"/>
</dbReference>
<evidence type="ECO:0000313" key="4">
    <source>
        <dbReference type="Proteomes" id="UP001237642"/>
    </source>
</evidence>
<dbReference type="InterPro" id="IPR040256">
    <property type="entry name" value="At4g02000-like"/>
</dbReference>
<accession>A0AAD8I946</accession>
<dbReference type="PANTHER" id="PTHR31286:SF183">
    <property type="entry name" value="CCHC-TYPE DOMAIN-CONTAINING PROTEIN"/>
    <property type="match status" value="1"/>
</dbReference>
<dbReference type="AlphaFoldDB" id="A0AAD8I946"/>
<dbReference type="Proteomes" id="UP001237642">
    <property type="component" value="Unassembled WGS sequence"/>
</dbReference>
<dbReference type="EMBL" id="JAUIZM010000006">
    <property type="protein sequence ID" value="KAK1380771.1"/>
    <property type="molecule type" value="Genomic_DNA"/>
</dbReference>
<dbReference type="PANTHER" id="PTHR31286">
    <property type="entry name" value="GLYCINE-RICH CELL WALL STRUCTURAL PROTEIN 1.8-LIKE"/>
    <property type="match status" value="1"/>
</dbReference>
<evidence type="ECO:0000259" key="2">
    <source>
        <dbReference type="Pfam" id="PF14392"/>
    </source>
</evidence>
<reference evidence="3" key="1">
    <citation type="submission" date="2023-02" db="EMBL/GenBank/DDBJ databases">
        <title>Genome of toxic invasive species Heracleum sosnowskyi carries increased number of genes despite the absence of recent whole-genome duplications.</title>
        <authorList>
            <person name="Schelkunov M."/>
            <person name="Shtratnikova V."/>
            <person name="Makarenko M."/>
            <person name="Klepikova A."/>
            <person name="Omelchenko D."/>
            <person name="Novikova G."/>
            <person name="Obukhova E."/>
            <person name="Bogdanov V."/>
            <person name="Penin A."/>
            <person name="Logacheva M."/>
        </authorList>
    </citation>
    <scope>NUCLEOTIDE SEQUENCE</scope>
    <source>
        <strain evidence="3">Hsosn_3</strain>
        <tissue evidence="3">Leaf</tissue>
    </source>
</reference>